<feature type="region of interest" description="Disordered" evidence="1">
    <location>
        <begin position="58"/>
        <end position="104"/>
    </location>
</feature>
<sequence>MMRIVFSSLQNSAQVAAIPENAHTIPFLVRHCSVVASYVNTKAEQVVDKDARAVVVSASNSYKNGPQDGPNNVSDGGHRGGPSRRQPTSVKGKQRKGVGGQRSSELFNFPLGNGLVVKLSHVPRTWIPQNTTTDRQRCEHQEEGVKGTEIARSEANQAAHKDAYLAESGSDMKMSFSPETSVGLPKVAAAAVANVPLAKENNQLQKALETWQGLLHRFQVDCLPVVLQCRNEVQPSVASFAHAFQVVIEMLCTVSCISRLTGLRAERLFPAELVVVLWTVLSSFRDHVGARTKGVTSAQGNMKNSTTDSDEEVKADRTVLDVNSPAHKSPWRVFKTARRVLALRALELDDMLPPSLIVQVLLAMEHCGALSDDIIGPMATKLLQRYEKGLLSRGAAQHVACNHRLSTYHVASALKLDEVPFSGKDAVNFACLLGRIKVVNHFQLHRLLHVVLLPALMPALRAGAPSMTSLFELTACYAMYAVSGSAVEQLTVLWSPYLHQMSLEQCTELLCAVSPGESPVGWSRRHGSSSRRHSVPTGAEEDYFPLVAAILERIARLCVSDMWPKDAQNDPTGVTTTSVVATGPVSRDISSTACLMKLMRAMTRVNAECWGEVYVLVASKIEQHLEYFSTAEVVHLSKSIMQRGSHMPYHTLHQKLAQRLIRDETALSDVEVASVALLSAALMLPSLSQMNSSSQIVVRSEGPSHLANSLARLTKSNAPYDTVTAARDSKAALSVFRRHGTRLGLRSFVAGLCVAPLEKLPRRSKERVVVHFTSIASAMEVSWLTRGIVALASKIPDAVDPLSVQRWFSRFTAVDVTRQLDLEHAAMLLNILSNESHSRNCAMAKRAITTRVARLLLHEDVALDSVAVAALALQQADVFFPHLYSRVCRVLLSYVQRASWDELLPVFHIAADEFTRRQHGSGCVFRDVWELLRTRLVNDAAVTLTPENVVTALNGFAALDVGDYPVFAVIVHRLWAVFRAVTSEGSRTEGATAADMTFSGVGSCAASAVVTCSKWTPWIDGILSGFTPSALAVLTCTLTHMDDGEAVDTFMPWVLLRLRPAVKDLFPIDTVHLMTALLANFSKAASLAAESSNHPQWLATHSNCNLLHVVYDTCRGLFLQMYGEEDQKSSGDGANRPCRKDWSPKTRASVASVPSRHFAEILVALCRAGVRDEAVAKACAGRVTPRCCMMLPIAQLVDVTLALCFHFHPRSLDMEETNLVGDVGVMETGEGVPLPVKSQPTSGRCDTDVAQEATQCKKLLPPALNALWERVEELRPSQVDALVRCLRHYYGEKVDVDFLSRLQKHTAVIKGMKGDTQQQQNEEQSSGGCTTVSDAAKSPGAATRKEPEAMGSQYQLSAEDLFTC</sequence>
<gene>
    <name evidence="2" type="ORF">TCIL3000_9_1530</name>
</gene>
<dbReference type="VEuPathDB" id="TriTrypDB:TcIL3000_9_1530"/>
<protein>
    <submittedName>
        <fullName evidence="2">Uncharacterized protein</fullName>
    </submittedName>
</protein>
<feature type="compositionally biased region" description="Polar residues" evidence="1">
    <location>
        <begin position="58"/>
        <end position="74"/>
    </location>
</feature>
<name>G0UTP2_TRYCI</name>
<organism evidence="2">
    <name type="scientific">Trypanosoma congolense (strain IL3000)</name>
    <dbReference type="NCBI Taxonomy" id="1068625"/>
    <lineage>
        <taxon>Eukaryota</taxon>
        <taxon>Discoba</taxon>
        <taxon>Euglenozoa</taxon>
        <taxon>Kinetoplastea</taxon>
        <taxon>Metakinetoplastina</taxon>
        <taxon>Trypanosomatida</taxon>
        <taxon>Trypanosomatidae</taxon>
        <taxon>Trypanosoma</taxon>
        <taxon>Nannomonas</taxon>
    </lineage>
</organism>
<feature type="compositionally biased region" description="Low complexity" evidence="1">
    <location>
        <begin position="1317"/>
        <end position="1328"/>
    </location>
</feature>
<feature type="region of interest" description="Disordered" evidence="1">
    <location>
        <begin position="1312"/>
        <end position="1352"/>
    </location>
</feature>
<accession>G0UTP2</accession>
<reference evidence="2" key="1">
    <citation type="journal article" date="2012" name="Proc. Natl. Acad. Sci. U.S.A.">
        <title>Antigenic diversity is generated by distinct evolutionary mechanisms in African trypanosome species.</title>
        <authorList>
            <person name="Jackson A.P."/>
            <person name="Berry A."/>
            <person name="Aslett M."/>
            <person name="Allison H.C."/>
            <person name="Burton P."/>
            <person name="Vavrova-Anderson J."/>
            <person name="Brown R."/>
            <person name="Browne H."/>
            <person name="Corton N."/>
            <person name="Hauser H."/>
            <person name="Gamble J."/>
            <person name="Gilderthorp R."/>
            <person name="Marcello L."/>
            <person name="McQuillan J."/>
            <person name="Otto T.D."/>
            <person name="Quail M.A."/>
            <person name="Sanders M.J."/>
            <person name="van Tonder A."/>
            <person name="Ginger M.L."/>
            <person name="Field M.C."/>
            <person name="Barry J.D."/>
            <person name="Hertz-Fowler C."/>
            <person name="Berriman M."/>
        </authorList>
    </citation>
    <scope>NUCLEOTIDE SEQUENCE</scope>
    <source>
        <strain evidence="2">IL3000</strain>
    </source>
</reference>
<evidence type="ECO:0000256" key="1">
    <source>
        <dbReference type="SAM" id="MobiDB-lite"/>
    </source>
</evidence>
<evidence type="ECO:0000313" key="2">
    <source>
        <dbReference type="EMBL" id="CCC92756.1"/>
    </source>
</evidence>
<dbReference type="EMBL" id="HE575322">
    <property type="protein sequence ID" value="CCC92756.1"/>
    <property type="molecule type" value="Genomic_DNA"/>
</dbReference>
<proteinExistence type="predicted"/>